<proteinExistence type="predicted"/>
<evidence type="ECO:0000259" key="3">
    <source>
        <dbReference type="PROSITE" id="PS51903"/>
    </source>
</evidence>
<dbReference type="AlphaFoldDB" id="A0A4Q7UJ70"/>
<dbReference type="InterPro" id="IPR036628">
    <property type="entry name" value="Clp_N_dom_sf"/>
</dbReference>
<evidence type="ECO:0000256" key="2">
    <source>
        <dbReference type="SAM" id="MobiDB-lite"/>
    </source>
</evidence>
<keyword evidence="5" id="KW-1185">Reference proteome</keyword>
<protein>
    <submittedName>
        <fullName evidence="4">ClpA/ClpB-like protein</fullName>
    </submittedName>
</protein>
<gene>
    <name evidence="4" type="ORF">EV382_2809</name>
</gene>
<dbReference type="Proteomes" id="UP000293781">
    <property type="component" value="Unassembled WGS sequence"/>
</dbReference>
<accession>A0A4Q7UJ70</accession>
<reference evidence="4 5" key="1">
    <citation type="submission" date="2019-02" db="EMBL/GenBank/DDBJ databases">
        <title>Sequencing the genomes of 1000 actinobacteria strains.</title>
        <authorList>
            <person name="Klenk H.-P."/>
        </authorList>
    </citation>
    <scope>NUCLEOTIDE SEQUENCE [LARGE SCALE GENOMIC DNA]</scope>
    <source>
        <strain evidence="4 5">DSM 45888</strain>
    </source>
</reference>
<feature type="domain" description="Clp R" evidence="3">
    <location>
        <begin position="180"/>
        <end position="322"/>
    </location>
</feature>
<dbReference type="InterPro" id="IPR044217">
    <property type="entry name" value="CLPT1/2"/>
</dbReference>
<dbReference type="SUPFAM" id="SSF81923">
    <property type="entry name" value="Double Clp-N motif"/>
    <property type="match status" value="3"/>
</dbReference>
<feature type="region of interest" description="Disordered" evidence="2">
    <location>
        <begin position="145"/>
        <end position="177"/>
    </location>
</feature>
<dbReference type="RefSeq" id="WP_130402125.1">
    <property type="nucleotide sequence ID" value="NZ_SHKK01000001.1"/>
</dbReference>
<feature type="region of interest" description="Disordered" evidence="2">
    <location>
        <begin position="698"/>
        <end position="719"/>
    </location>
</feature>
<comment type="caution">
    <text evidence="4">The sequence shown here is derived from an EMBL/GenBank/DDBJ whole genome shotgun (WGS) entry which is preliminary data.</text>
</comment>
<dbReference type="Pfam" id="PF02861">
    <property type="entry name" value="Clp_N"/>
    <property type="match status" value="3"/>
</dbReference>
<feature type="domain" description="Clp R" evidence="3">
    <location>
        <begin position="342"/>
        <end position="485"/>
    </location>
</feature>
<feature type="domain" description="Clp R" evidence="3">
    <location>
        <begin position="2"/>
        <end position="144"/>
    </location>
</feature>
<sequence length="912" mass="98552">MFERFTDRARRVVVLAQEEARGLNHNYIGTEHLLLGLLHDTEGVAGMALARCGVSLESARRWIEEMIGIGVVSPGGHIPFTPRNRRVLELALREALHLRHSYIGTEHLLLGLIRDGEDVGVQVIARHGVDLRRLRLEVIELLDERESGTGEQRSTPAQQPPAAERTPGAPPRSVTTGGVFERFTDRARRVIVLAQEEARMRNHDYIGTEHLLLGVIGEREGLGATAIVRQNVALESLRMHIEEIIGRGQSQVSGHIPFTPRSKKVLELSLRESLELGDTYIGTQHILAGLISEGEGVAALLLTRFGVTRDATRSAASQLLDEAETGARETIPSPRSFRSGHFERYTAGARRVIVLAQEEARLLHHTHIGVEHLLLGLLHEGQGVGARSLISLGVTLENFRLQIDEVTDRGPTEPTGHIPFHSGTKDALFAAEDEVQQLGVEHIDTEHLLLGVTHVGDDIALPALLRLGVDYQRIRRQVMQTLAQNQGIAPAEPAETAATCGDAVEKWARRQAGSVARGPDQFADIFAVVSGLVLLGQSGVYLPLGFVADVVRLTHCASRPDERLAAVHALPDIRRLRELNWPPAARVGFAALLGADAPPDPGDVPPPVSAAELRSSLIRAISLPESDLEPVLPDTGVILNAGRRVTDGTVTGLLVVGPGSVAVDPALPLRMRQDSVALPALTGPQRSLLEWSGARPAVEARSRSGSTARGPGMTGVSRRGQLTNLLPSQLALPPELLVHRFAERSLLYRLHETQTEPPLGSVRIVLDTSPPTFGSVGVVLRIVVHAVVSTLWSARQVPTLVFLDQPAVEITVHKPSDLGNAWAHYSLDPADVSAALASCQRADRPSVLLTQHHLVADHAITGTPWLRLITAQLPGDAPANPAVRPFHTHLSDQPSETELAAAVCTALALETR</sequence>
<organism evidence="4 5">
    <name type="scientific">Micromonospora violae</name>
    <dbReference type="NCBI Taxonomy" id="1278207"/>
    <lineage>
        <taxon>Bacteria</taxon>
        <taxon>Bacillati</taxon>
        <taxon>Actinomycetota</taxon>
        <taxon>Actinomycetes</taxon>
        <taxon>Micromonosporales</taxon>
        <taxon>Micromonosporaceae</taxon>
        <taxon>Micromonospora</taxon>
    </lineage>
</organism>
<evidence type="ECO:0000313" key="4">
    <source>
        <dbReference type="EMBL" id="RZT79593.1"/>
    </source>
</evidence>
<evidence type="ECO:0000313" key="5">
    <source>
        <dbReference type="Proteomes" id="UP000293781"/>
    </source>
</evidence>
<dbReference type="EMBL" id="SHKK01000001">
    <property type="protein sequence ID" value="RZT79593.1"/>
    <property type="molecule type" value="Genomic_DNA"/>
</dbReference>
<dbReference type="PANTHER" id="PTHR47016:SF5">
    <property type="entry name" value="CLP DOMAIN SUPERFAMILY PROTEIN"/>
    <property type="match status" value="1"/>
</dbReference>
<dbReference type="PANTHER" id="PTHR47016">
    <property type="entry name" value="ATP-DEPENDENT CLP PROTEASE ATP-BINDING SUBUNIT CLPT1, CHLOROPLASTIC"/>
    <property type="match status" value="1"/>
</dbReference>
<dbReference type="Gene3D" id="1.10.1780.10">
    <property type="entry name" value="Clp, N-terminal domain"/>
    <property type="match status" value="3"/>
</dbReference>
<evidence type="ECO:0000256" key="1">
    <source>
        <dbReference type="PROSITE-ProRule" id="PRU01251"/>
    </source>
</evidence>
<keyword evidence="1" id="KW-0677">Repeat</keyword>
<dbReference type="PROSITE" id="PS51903">
    <property type="entry name" value="CLP_R"/>
    <property type="match status" value="3"/>
</dbReference>
<name>A0A4Q7UJ70_9ACTN</name>
<dbReference type="OrthoDB" id="3628183at2"/>
<dbReference type="InterPro" id="IPR004176">
    <property type="entry name" value="Clp_R_N"/>
</dbReference>